<dbReference type="EMBL" id="UOGB01000034">
    <property type="protein sequence ID" value="VAX15804.1"/>
    <property type="molecule type" value="Genomic_DNA"/>
</dbReference>
<evidence type="ECO:0000259" key="2">
    <source>
        <dbReference type="Pfam" id="PF10543"/>
    </source>
</evidence>
<evidence type="ECO:0000256" key="1">
    <source>
        <dbReference type="SAM" id="Coils"/>
    </source>
</evidence>
<accession>A0A3B1BVA9</accession>
<feature type="coiled-coil region" evidence="1">
    <location>
        <begin position="118"/>
        <end position="145"/>
    </location>
</feature>
<name>A0A3B1BVA9_9ZZZZ</name>
<protein>
    <submittedName>
        <fullName evidence="3">DNA-binding protein</fullName>
    </submittedName>
</protein>
<keyword evidence="1" id="KW-0175">Coiled coil</keyword>
<organism evidence="3">
    <name type="scientific">hydrothermal vent metagenome</name>
    <dbReference type="NCBI Taxonomy" id="652676"/>
    <lineage>
        <taxon>unclassified sequences</taxon>
        <taxon>metagenomes</taxon>
        <taxon>ecological metagenomes</taxon>
    </lineage>
</organism>
<dbReference type="Pfam" id="PF10543">
    <property type="entry name" value="ORF6N"/>
    <property type="match status" value="1"/>
</dbReference>
<keyword evidence="3" id="KW-0238">DNA-binding</keyword>
<gene>
    <name evidence="3" type="ORF">MNBD_NITROSPINAE03-540</name>
</gene>
<dbReference type="InterPro" id="IPR018873">
    <property type="entry name" value="KilA-N_DNA-bd_domain"/>
</dbReference>
<dbReference type="GO" id="GO:0003677">
    <property type="term" value="F:DNA binding"/>
    <property type="evidence" value="ECO:0007669"/>
    <property type="project" value="UniProtKB-KW"/>
</dbReference>
<feature type="domain" description="KilA-N DNA-binding" evidence="2">
    <location>
        <begin position="13"/>
        <end position="98"/>
    </location>
</feature>
<sequence>MSKLIPSENIETKIYLIRGNKVMMDSDLALLYEIPTKRLLEQVRRNVERFPEDFMLQLTKEEYDFLRSQIATSKKGSGGRRYLPYAFTEQGVAMLSSVLKSKRAIEVNIAIMRAFVKLRKMLASNDELKRKLAAMERKYDSQFKVVFDAIKQLMTDDIKPKRKIGFVSSLENNPKKKRKGR</sequence>
<reference evidence="3" key="1">
    <citation type="submission" date="2018-06" db="EMBL/GenBank/DDBJ databases">
        <authorList>
            <person name="Zhirakovskaya E."/>
        </authorList>
    </citation>
    <scope>NUCLEOTIDE SEQUENCE</scope>
</reference>
<evidence type="ECO:0000313" key="3">
    <source>
        <dbReference type="EMBL" id="VAX15804.1"/>
    </source>
</evidence>
<proteinExistence type="predicted"/>
<dbReference type="AlphaFoldDB" id="A0A3B1BVA9"/>